<keyword evidence="2" id="KW-1133">Transmembrane helix</keyword>
<dbReference type="AlphaFoldDB" id="J9GKM4"/>
<proteinExistence type="predicted"/>
<feature type="transmembrane region" description="Helical" evidence="2">
    <location>
        <begin position="26"/>
        <end position="44"/>
    </location>
</feature>
<accession>J9GKM4</accession>
<keyword evidence="2" id="KW-0472">Membrane</keyword>
<feature type="coiled-coil region" evidence="1">
    <location>
        <begin position="143"/>
        <end position="170"/>
    </location>
</feature>
<keyword evidence="2" id="KW-0812">Transmembrane</keyword>
<feature type="transmembrane region" description="Helical" evidence="2">
    <location>
        <begin position="203"/>
        <end position="222"/>
    </location>
</feature>
<dbReference type="EMBL" id="AMCI01000765">
    <property type="protein sequence ID" value="EJX07899.1"/>
    <property type="molecule type" value="Genomic_DNA"/>
</dbReference>
<feature type="transmembrane region" description="Helical" evidence="2">
    <location>
        <begin position="228"/>
        <end position="248"/>
    </location>
</feature>
<name>J9GKM4_9ZZZZ</name>
<organism evidence="3">
    <name type="scientific">gut metagenome</name>
    <dbReference type="NCBI Taxonomy" id="749906"/>
    <lineage>
        <taxon>unclassified sequences</taxon>
        <taxon>metagenomes</taxon>
        <taxon>organismal metagenomes</taxon>
    </lineage>
</organism>
<comment type="caution">
    <text evidence="3">The sequence shown here is derived from an EMBL/GenBank/DDBJ whole genome shotgun (WGS) entry which is preliminary data.</text>
</comment>
<dbReference type="InterPro" id="IPR036187">
    <property type="entry name" value="DNA_mismatch_repair_MutS_sf"/>
</dbReference>
<feature type="transmembrane region" description="Helical" evidence="2">
    <location>
        <begin position="50"/>
        <end position="70"/>
    </location>
</feature>
<sequence>MVSSNYQAEWARLSVCIRQYQKKSRVYLLAKLGFFSLGGCFVYWTVDGFSYQTVVGAVWAFILYLVACVADNKCQKKMSVWREMQSVCKKELAYRKVDFSAFDSGECYSNPAHEYSFDLDIFGPSSLYHRINRCVTQLGRNRLAEKLTVLAQQEQQIHRYQDAIGELADQFHWRIKFMANRFVPDNSAVFSTFVAREIRHSSFLQSMVSYALVSMTAFTFLLGLTEVIAWSWFAGSVFINWGCSMCFFKKMAVMGSNFEQLHKGMVDYEEILSDLQGASFSSSLLV</sequence>
<evidence type="ECO:0000256" key="1">
    <source>
        <dbReference type="SAM" id="Coils"/>
    </source>
</evidence>
<evidence type="ECO:0000256" key="2">
    <source>
        <dbReference type="SAM" id="Phobius"/>
    </source>
</evidence>
<reference evidence="3" key="1">
    <citation type="journal article" date="2012" name="PLoS ONE">
        <title>Gene sets for utilization of primary and secondary nutrition supplies in the distal gut of endangered iberian lynx.</title>
        <authorList>
            <person name="Alcaide M."/>
            <person name="Messina E."/>
            <person name="Richter M."/>
            <person name="Bargiela R."/>
            <person name="Peplies J."/>
            <person name="Huws S.A."/>
            <person name="Newbold C.J."/>
            <person name="Golyshin P.N."/>
            <person name="Simon M.A."/>
            <person name="Lopez G."/>
            <person name="Yakimov M.M."/>
            <person name="Ferrer M."/>
        </authorList>
    </citation>
    <scope>NUCLEOTIDE SEQUENCE</scope>
</reference>
<dbReference type="SUPFAM" id="SSF48334">
    <property type="entry name" value="DNA repair protein MutS, domain III"/>
    <property type="match status" value="1"/>
</dbReference>
<keyword evidence="1" id="KW-0175">Coiled coil</keyword>
<feature type="non-terminal residue" evidence="3">
    <location>
        <position position="286"/>
    </location>
</feature>
<gene>
    <name evidence="3" type="ORF">EVA_03989</name>
</gene>
<protein>
    <submittedName>
        <fullName evidence="3">DNA mismatch repair protein MutS</fullName>
    </submittedName>
</protein>
<dbReference type="Gene3D" id="1.10.1420.10">
    <property type="match status" value="1"/>
</dbReference>
<evidence type="ECO:0000313" key="3">
    <source>
        <dbReference type="EMBL" id="EJX07899.1"/>
    </source>
</evidence>